<accession>A0ABD1L588</accession>
<feature type="signal peptide" evidence="3">
    <location>
        <begin position="1"/>
        <end position="27"/>
    </location>
</feature>
<dbReference type="AlphaFoldDB" id="A0ABD1L588"/>
<dbReference type="PANTHER" id="PTHR33138">
    <property type="entry name" value="OS01G0690200 PROTEIN"/>
    <property type="match status" value="1"/>
</dbReference>
<dbReference type="EMBL" id="JBGMDY010000011">
    <property type="protein sequence ID" value="KAL2318518.1"/>
    <property type="molecule type" value="Genomic_DNA"/>
</dbReference>
<evidence type="ECO:0000313" key="6">
    <source>
        <dbReference type="Proteomes" id="UP001603857"/>
    </source>
</evidence>
<feature type="chain" id="PRO_5044783935" description="Wall-associated receptor kinase galacturonan-binding domain-containing protein" evidence="3">
    <location>
        <begin position="28"/>
        <end position="281"/>
    </location>
</feature>
<comment type="caution">
    <text evidence="5">The sequence shown here is derived from an EMBL/GenBank/DDBJ whole genome shotgun (WGS) entry which is preliminary data.</text>
</comment>
<dbReference type="Proteomes" id="UP001603857">
    <property type="component" value="Unassembled WGS sequence"/>
</dbReference>
<dbReference type="Pfam" id="PF13947">
    <property type="entry name" value="GUB_WAK_bind"/>
    <property type="match status" value="1"/>
</dbReference>
<name>A0ABD1L588_9FABA</name>
<evidence type="ECO:0000256" key="3">
    <source>
        <dbReference type="SAM" id="SignalP"/>
    </source>
</evidence>
<sequence>MRKSLGVMWRERMILVALVFLVHQINASKTHEQEHACPPSSCGRITNISHPFGLKGDRKSCGKNRLELACENNVTVLYLYSGKYHVQAINYDNYTIRVTDPGVQQSNCSSLPRYFLSKSNFSDDLYSGETYHYFQNRLVRSHLSQEHVFQHIVFMNCSFPVTKNRKYVDTSPCVNRNSKGCYIYAFAGDLKAKDIEVGCHIKLVAPTSWWGLDTNRYSYNVMTRHSSMGLRFHGWIPTAFSTPPRSSPYARVSPVSSSAVGSGKIIIATAGTSGKACSSRR</sequence>
<gene>
    <name evidence="5" type="ORF">Fmac_032394</name>
</gene>
<dbReference type="InterPro" id="IPR025287">
    <property type="entry name" value="WAK_GUB"/>
</dbReference>
<dbReference type="PANTHER" id="PTHR33138:SF30">
    <property type="entry name" value="LEAF RUST 10 DISEASE-RESISTANCE LOCUS RECEPTOR-LIKE PROTEIN KINASE-LIKE 2.7"/>
    <property type="match status" value="1"/>
</dbReference>
<feature type="domain" description="Wall-associated receptor kinase galacturonan-binding" evidence="4">
    <location>
        <begin position="37"/>
        <end position="100"/>
    </location>
</feature>
<evidence type="ECO:0000256" key="1">
    <source>
        <dbReference type="ARBA" id="ARBA00004167"/>
    </source>
</evidence>
<keyword evidence="6" id="KW-1185">Reference proteome</keyword>
<evidence type="ECO:0000256" key="2">
    <source>
        <dbReference type="ARBA" id="ARBA00022729"/>
    </source>
</evidence>
<organism evidence="5 6">
    <name type="scientific">Flemingia macrophylla</name>
    <dbReference type="NCBI Taxonomy" id="520843"/>
    <lineage>
        <taxon>Eukaryota</taxon>
        <taxon>Viridiplantae</taxon>
        <taxon>Streptophyta</taxon>
        <taxon>Embryophyta</taxon>
        <taxon>Tracheophyta</taxon>
        <taxon>Spermatophyta</taxon>
        <taxon>Magnoliopsida</taxon>
        <taxon>eudicotyledons</taxon>
        <taxon>Gunneridae</taxon>
        <taxon>Pentapetalae</taxon>
        <taxon>rosids</taxon>
        <taxon>fabids</taxon>
        <taxon>Fabales</taxon>
        <taxon>Fabaceae</taxon>
        <taxon>Papilionoideae</taxon>
        <taxon>50 kb inversion clade</taxon>
        <taxon>NPAAA clade</taxon>
        <taxon>indigoferoid/millettioid clade</taxon>
        <taxon>Phaseoleae</taxon>
        <taxon>Flemingia</taxon>
    </lineage>
</organism>
<dbReference type="GO" id="GO:0016020">
    <property type="term" value="C:membrane"/>
    <property type="evidence" value="ECO:0007669"/>
    <property type="project" value="UniProtKB-SubCell"/>
</dbReference>
<evidence type="ECO:0000313" key="5">
    <source>
        <dbReference type="EMBL" id="KAL2318518.1"/>
    </source>
</evidence>
<protein>
    <recommendedName>
        <fullName evidence="4">Wall-associated receptor kinase galacturonan-binding domain-containing protein</fullName>
    </recommendedName>
</protein>
<proteinExistence type="predicted"/>
<reference evidence="5 6" key="1">
    <citation type="submission" date="2024-08" db="EMBL/GenBank/DDBJ databases">
        <title>Insights into the chromosomal genome structure of Flemingia macrophylla.</title>
        <authorList>
            <person name="Ding Y."/>
            <person name="Zhao Y."/>
            <person name="Bi W."/>
            <person name="Wu M."/>
            <person name="Zhao G."/>
            <person name="Gong Y."/>
            <person name="Li W."/>
            <person name="Zhang P."/>
        </authorList>
    </citation>
    <scope>NUCLEOTIDE SEQUENCE [LARGE SCALE GENOMIC DNA]</scope>
    <source>
        <strain evidence="5">DYQJB</strain>
        <tissue evidence="5">Leaf</tissue>
    </source>
</reference>
<evidence type="ECO:0000259" key="4">
    <source>
        <dbReference type="Pfam" id="PF13947"/>
    </source>
</evidence>
<keyword evidence="2 3" id="KW-0732">Signal</keyword>
<comment type="subcellular location">
    <subcellularLocation>
        <location evidence="1">Membrane</location>
        <topology evidence="1">Single-pass membrane protein</topology>
    </subcellularLocation>
</comment>